<comment type="catalytic activity">
    <reaction evidence="17">
        <text>5,6-dihydrouridine(17) in tRNA + NADP(+) = uridine(17) in tRNA + NADPH + H(+)</text>
        <dbReference type="Rhea" id="RHEA:53368"/>
        <dbReference type="Rhea" id="RHEA-COMP:13541"/>
        <dbReference type="Rhea" id="RHEA-COMP:13542"/>
        <dbReference type="ChEBI" id="CHEBI:15378"/>
        <dbReference type="ChEBI" id="CHEBI:57783"/>
        <dbReference type="ChEBI" id="CHEBI:58349"/>
        <dbReference type="ChEBI" id="CHEBI:65315"/>
        <dbReference type="ChEBI" id="CHEBI:74443"/>
        <dbReference type="EC" id="1.3.1.88"/>
    </reaction>
    <physiologicalReaction direction="right-to-left" evidence="17">
        <dbReference type="Rhea" id="RHEA:53370"/>
    </physiologicalReaction>
</comment>
<dbReference type="CDD" id="cd02801">
    <property type="entry name" value="DUS_like_FMN"/>
    <property type="match status" value="1"/>
</dbReference>
<dbReference type="InterPro" id="IPR035587">
    <property type="entry name" value="DUS-like_FMN-bd"/>
</dbReference>
<gene>
    <name evidence="23" type="ORF">KP79_PYT05672</name>
</gene>
<dbReference type="EC" id="1.3.1.88" evidence="13"/>
<dbReference type="InterPro" id="IPR013785">
    <property type="entry name" value="Aldolase_TIM"/>
</dbReference>
<dbReference type="PROSITE" id="PS01136">
    <property type="entry name" value="UPF0034"/>
    <property type="match status" value="1"/>
</dbReference>
<accession>A0A210QSZ7</accession>
<evidence type="ECO:0000256" key="1">
    <source>
        <dbReference type="ARBA" id="ARBA00001917"/>
    </source>
</evidence>
<feature type="compositionally biased region" description="Basic and acidic residues" evidence="21">
    <location>
        <begin position="469"/>
        <end position="486"/>
    </location>
</feature>
<evidence type="ECO:0000256" key="18">
    <source>
        <dbReference type="ARBA" id="ARBA00053643"/>
    </source>
</evidence>
<evidence type="ECO:0000256" key="19">
    <source>
        <dbReference type="ARBA" id="ARBA00068883"/>
    </source>
</evidence>
<name>A0A210QSZ7_MIZYE</name>
<comment type="similarity">
    <text evidence="12">Belongs to the Dus family. Dus1 subfamily.</text>
</comment>
<feature type="region of interest" description="Disordered" evidence="21">
    <location>
        <begin position="465"/>
        <end position="518"/>
    </location>
</feature>
<evidence type="ECO:0000256" key="16">
    <source>
        <dbReference type="ARBA" id="ARBA00048934"/>
    </source>
</evidence>
<evidence type="ECO:0000256" key="8">
    <source>
        <dbReference type="ARBA" id="ARBA00022857"/>
    </source>
</evidence>
<comment type="caution">
    <text evidence="23">The sequence shown here is derived from an EMBL/GenBank/DDBJ whole genome shotgun (WGS) entry which is preliminary data.</text>
</comment>
<dbReference type="GO" id="GO:0005634">
    <property type="term" value="C:nucleus"/>
    <property type="evidence" value="ECO:0007669"/>
    <property type="project" value="UniProtKB-SubCell"/>
</dbReference>
<feature type="domain" description="DUS-like FMN-binding" evidence="22">
    <location>
        <begin position="22"/>
        <end position="243"/>
    </location>
</feature>
<evidence type="ECO:0000256" key="20">
    <source>
        <dbReference type="ARBA" id="ARBA00077078"/>
    </source>
</evidence>
<evidence type="ECO:0000256" key="11">
    <source>
        <dbReference type="ARBA" id="ARBA00023242"/>
    </source>
</evidence>
<evidence type="ECO:0000256" key="17">
    <source>
        <dbReference type="ARBA" id="ARBA00049467"/>
    </source>
</evidence>
<evidence type="ECO:0000256" key="15">
    <source>
        <dbReference type="ARBA" id="ARBA00047652"/>
    </source>
</evidence>
<dbReference type="SUPFAM" id="SSF51395">
    <property type="entry name" value="FMN-linked oxidoreductases"/>
    <property type="match status" value="1"/>
</dbReference>
<evidence type="ECO:0000256" key="13">
    <source>
        <dbReference type="ARBA" id="ARBA00038890"/>
    </source>
</evidence>
<dbReference type="EMBL" id="NEDP02002059">
    <property type="protein sequence ID" value="OWF51864.1"/>
    <property type="molecule type" value="Genomic_DNA"/>
</dbReference>
<organism evidence="23 24">
    <name type="scientific">Mizuhopecten yessoensis</name>
    <name type="common">Japanese scallop</name>
    <name type="synonym">Patinopecten yessoensis</name>
    <dbReference type="NCBI Taxonomy" id="6573"/>
    <lineage>
        <taxon>Eukaryota</taxon>
        <taxon>Metazoa</taxon>
        <taxon>Spiralia</taxon>
        <taxon>Lophotrochozoa</taxon>
        <taxon>Mollusca</taxon>
        <taxon>Bivalvia</taxon>
        <taxon>Autobranchia</taxon>
        <taxon>Pteriomorphia</taxon>
        <taxon>Pectinida</taxon>
        <taxon>Pectinoidea</taxon>
        <taxon>Pectinidae</taxon>
        <taxon>Mizuhopecten</taxon>
    </lineage>
</organism>
<evidence type="ECO:0000256" key="9">
    <source>
        <dbReference type="ARBA" id="ARBA00023002"/>
    </source>
</evidence>
<dbReference type="GO" id="GO:0050660">
    <property type="term" value="F:flavin adenine dinucleotide binding"/>
    <property type="evidence" value="ECO:0007669"/>
    <property type="project" value="InterPro"/>
</dbReference>
<reference evidence="23 24" key="1">
    <citation type="journal article" date="2017" name="Nat. Ecol. Evol.">
        <title>Scallop genome provides insights into evolution of bilaterian karyotype and development.</title>
        <authorList>
            <person name="Wang S."/>
            <person name="Zhang J."/>
            <person name="Jiao W."/>
            <person name="Li J."/>
            <person name="Xun X."/>
            <person name="Sun Y."/>
            <person name="Guo X."/>
            <person name="Huan P."/>
            <person name="Dong B."/>
            <person name="Zhang L."/>
            <person name="Hu X."/>
            <person name="Sun X."/>
            <person name="Wang J."/>
            <person name="Zhao C."/>
            <person name="Wang Y."/>
            <person name="Wang D."/>
            <person name="Huang X."/>
            <person name="Wang R."/>
            <person name="Lv J."/>
            <person name="Li Y."/>
            <person name="Zhang Z."/>
            <person name="Liu B."/>
            <person name="Lu W."/>
            <person name="Hui Y."/>
            <person name="Liang J."/>
            <person name="Zhou Z."/>
            <person name="Hou R."/>
            <person name="Li X."/>
            <person name="Liu Y."/>
            <person name="Li H."/>
            <person name="Ning X."/>
            <person name="Lin Y."/>
            <person name="Zhao L."/>
            <person name="Xing Q."/>
            <person name="Dou J."/>
            <person name="Li Y."/>
            <person name="Mao J."/>
            <person name="Guo H."/>
            <person name="Dou H."/>
            <person name="Li T."/>
            <person name="Mu C."/>
            <person name="Jiang W."/>
            <person name="Fu Q."/>
            <person name="Fu X."/>
            <person name="Miao Y."/>
            <person name="Liu J."/>
            <person name="Yu Q."/>
            <person name="Li R."/>
            <person name="Liao H."/>
            <person name="Li X."/>
            <person name="Kong Y."/>
            <person name="Jiang Z."/>
            <person name="Chourrout D."/>
            <person name="Li R."/>
            <person name="Bao Z."/>
        </authorList>
    </citation>
    <scope>NUCLEOTIDE SEQUENCE [LARGE SCALE GENOMIC DNA]</scope>
    <source>
        <strain evidence="23 24">PY_sf001</strain>
    </source>
</reference>
<keyword evidence="8" id="KW-0521">NADP</keyword>
<dbReference type="GO" id="GO:0017150">
    <property type="term" value="F:tRNA dihydrouridine synthase activity"/>
    <property type="evidence" value="ECO:0007669"/>
    <property type="project" value="InterPro"/>
</dbReference>
<evidence type="ECO:0000256" key="6">
    <source>
        <dbReference type="ARBA" id="ARBA00022643"/>
    </source>
</evidence>
<evidence type="ECO:0000256" key="5">
    <source>
        <dbReference type="ARBA" id="ARBA00022630"/>
    </source>
</evidence>
<evidence type="ECO:0000256" key="7">
    <source>
        <dbReference type="ARBA" id="ARBA00022694"/>
    </source>
</evidence>
<feature type="compositionally biased region" description="Polar residues" evidence="21">
    <location>
        <begin position="488"/>
        <end position="518"/>
    </location>
</feature>
<protein>
    <recommendedName>
        <fullName evidence="19">tRNA-dihydrouridine(16/17) synthase [NAD(P)(+)]-like</fullName>
        <ecNumber evidence="13">1.3.1.88</ecNumber>
    </recommendedName>
    <alternativeName>
        <fullName evidence="20">tRNA-dihydrouridine synthase 1-like</fullName>
    </alternativeName>
</protein>
<dbReference type="PANTHER" id="PTHR11082:SF5">
    <property type="entry name" value="TRNA-DIHYDROURIDINE(16_17) SYNTHASE [NAD(P)(+)]-LIKE"/>
    <property type="match status" value="1"/>
</dbReference>
<evidence type="ECO:0000313" key="24">
    <source>
        <dbReference type="Proteomes" id="UP000242188"/>
    </source>
</evidence>
<evidence type="ECO:0000256" key="2">
    <source>
        <dbReference type="ARBA" id="ARBA00004123"/>
    </source>
</evidence>
<comment type="subcellular location">
    <subcellularLocation>
        <location evidence="3">Cytoplasm</location>
    </subcellularLocation>
    <subcellularLocation>
        <location evidence="2">Nucleus</location>
    </subcellularLocation>
</comment>
<comment type="function">
    <text evidence="18">Catalyzes the synthesis of dihydrouridine, a modified base found in the D-loop of most tRNAs. Specifically modifies U16 and U17 in cytoplasmic tRNAs. Affects the level of some mature tRNA and thereby the total cellular translation.</text>
</comment>
<evidence type="ECO:0000259" key="22">
    <source>
        <dbReference type="Pfam" id="PF01207"/>
    </source>
</evidence>
<dbReference type="InterPro" id="IPR018517">
    <property type="entry name" value="tRNA_hU_synthase_CS"/>
</dbReference>
<keyword evidence="5" id="KW-0285">Flavoprotein</keyword>
<dbReference type="Gene3D" id="3.20.20.70">
    <property type="entry name" value="Aldolase class I"/>
    <property type="match status" value="1"/>
</dbReference>
<keyword evidence="10" id="KW-0520">NAD</keyword>
<evidence type="ECO:0000313" key="23">
    <source>
        <dbReference type="EMBL" id="OWF51864.1"/>
    </source>
</evidence>
<keyword evidence="24" id="KW-1185">Reference proteome</keyword>
<keyword evidence="7" id="KW-0819">tRNA processing</keyword>
<dbReference type="Pfam" id="PF01207">
    <property type="entry name" value="Dus"/>
    <property type="match status" value="1"/>
</dbReference>
<comment type="catalytic activity">
    <reaction evidence="16">
        <text>5,6-dihydrouridine(16) in tRNA + NAD(+) = uridine(16) in tRNA + NADH + H(+)</text>
        <dbReference type="Rhea" id="RHEA:53380"/>
        <dbReference type="Rhea" id="RHEA-COMP:13543"/>
        <dbReference type="Rhea" id="RHEA-COMP:13544"/>
        <dbReference type="ChEBI" id="CHEBI:15378"/>
        <dbReference type="ChEBI" id="CHEBI:57540"/>
        <dbReference type="ChEBI" id="CHEBI:57945"/>
        <dbReference type="ChEBI" id="CHEBI:65315"/>
        <dbReference type="ChEBI" id="CHEBI:74443"/>
        <dbReference type="EC" id="1.3.1.88"/>
    </reaction>
    <physiologicalReaction direction="right-to-left" evidence="16">
        <dbReference type="Rhea" id="RHEA:53382"/>
    </physiologicalReaction>
</comment>
<proteinExistence type="inferred from homology"/>
<evidence type="ECO:0000256" key="10">
    <source>
        <dbReference type="ARBA" id="ARBA00023027"/>
    </source>
</evidence>
<dbReference type="STRING" id="6573.A0A210QSZ7"/>
<comment type="catalytic activity">
    <reaction evidence="14">
        <text>5,6-dihydrouridine(17) in tRNA + NAD(+) = uridine(17) in tRNA + NADH + H(+)</text>
        <dbReference type="Rhea" id="RHEA:53372"/>
        <dbReference type="Rhea" id="RHEA-COMP:13541"/>
        <dbReference type="Rhea" id="RHEA-COMP:13542"/>
        <dbReference type="ChEBI" id="CHEBI:15378"/>
        <dbReference type="ChEBI" id="CHEBI:57540"/>
        <dbReference type="ChEBI" id="CHEBI:57945"/>
        <dbReference type="ChEBI" id="CHEBI:65315"/>
        <dbReference type="ChEBI" id="CHEBI:74443"/>
        <dbReference type="EC" id="1.3.1.88"/>
    </reaction>
    <physiologicalReaction direction="right-to-left" evidence="14">
        <dbReference type="Rhea" id="RHEA:53374"/>
    </physiologicalReaction>
</comment>
<keyword evidence="4" id="KW-0963">Cytoplasm</keyword>
<dbReference type="GO" id="GO:0005737">
    <property type="term" value="C:cytoplasm"/>
    <property type="evidence" value="ECO:0007669"/>
    <property type="project" value="UniProtKB-SubCell"/>
</dbReference>
<comment type="catalytic activity">
    <reaction evidence="15">
        <text>5,6-dihydrouridine(16) in tRNA + NADP(+) = uridine(16) in tRNA + NADPH + H(+)</text>
        <dbReference type="Rhea" id="RHEA:53376"/>
        <dbReference type="Rhea" id="RHEA-COMP:13543"/>
        <dbReference type="Rhea" id="RHEA-COMP:13544"/>
        <dbReference type="ChEBI" id="CHEBI:15378"/>
        <dbReference type="ChEBI" id="CHEBI:57783"/>
        <dbReference type="ChEBI" id="CHEBI:58349"/>
        <dbReference type="ChEBI" id="CHEBI:65315"/>
        <dbReference type="ChEBI" id="CHEBI:74443"/>
        <dbReference type="EC" id="1.3.1.88"/>
    </reaction>
    <physiologicalReaction direction="right-to-left" evidence="15">
        <dbReference type="Rhea" id="RHEA:53378"/>
    </physiologicalReaction>
</comment>
<evidence type="ECO:0000256" key="14">
    <source>
        <dbReference type="ARBA" id="ARBA00047287"/>
    </source>
</evidence>
<dbReference type="OrthoDB" id="272303at2759"/>
<dbReference type="Proteomes" id="UP000242188">
    <property type="component" value="Unassembled WGS sequence"/>
</dbReference>
<keyword evidence="9" id="KW-0560">Oxidoreductase</keyword>
<keyword evidence="6" id="KW-0288">FMN</keyword>
<evidence type="ECO:0000256" key="21">
    <source>
        <dbReference type="SAM" id="MobiDB-lite"/>
    </source>
</evidence>
<keyword evidence="11" id="KW-0539">Nucleus</keyword>
<dbReference type="PANTHER" id="PTHR11082">
    <property type="entry name" value="TRNA-DIHYDROURIDINE SYNTHASE"/>
    <property type="match status" value="1"/>
</dbReference>
<evidence type="ECO:0000256" key="3">
    <source>
        <dbReference type="ARBA" id="ARBA00004496"/>
    </source>
</evidence>
<evidence type="ECO:0000256" key="12">
    <source>
        <dbReference type="ARBA" id="ARBA00038313"/>
    </source>
</evidence>
<sequence length="518" mass="58799">MVDKIGGYEFWRTTLSAAKYVVAPMVDQSELAWRMLSRRYGAELCYTPMLHSSVFNRDQRYRTEALQSCPEDKPLIVQFCANDPETFLKAALLAEDHCDAIDLNLGCPQVIAKRGHYGAFLQDEWELLEKMVKLCHERLKVPITCKVRIFESMEKTIEYAQMLEKAGCQILTVHGRTKEQKGPKTGLADWQYIKAVRDNVKIPVFGNGNIQYLSDVKKCLEETGVDGIMTAEGNLHNPALFLGIDPPIWKMAEEYLELVDKYPCPLSYVRGHLFKLFHHGLVIHEDIRLMVGTGKSLDSLKLAVLRMKERCLKDMEKSKTCPEMFESKLPHPYWICQPYVRPSPEEAEENQKRREATKRPLDLQNIPADMAGMSKNKIKKKIKNPHKSFDGTKKAQYEKCDSCLNPRGKKCAFGRCKNCCKNKTRTETLDCVGHGIYLKSKLELKEQCDNKKKELDLLEQRLTGGSQVEEGHQNPRGHGQDQEVKAGDNNNATSQDTQKEATVTSDGTEATDSSTAVT</sequence>
<evidence type="ECO:0000256" key="4">
    <source>
        <dbReference type="ARBA" id="ARBA00022490"/>
    </source>
</evidence>
<dbReference type="FunFam" id="3.20.20.70:FF:000081">
    <property type="entry name" value="Dihydrouridine synthase 1 like"/>
    <property type="match status" value="1"/>
</dbReference>
<dbReference type="AlphaFoldDB" id="A0A210QSZ7"/>
<comment type="cofactor">
    <cofactor evidence="1">
        <name>FMN</name>
        <dbReference type="ChEBI" id="CHEBI:58210"/>
    </cofactor>
</comment>